<comment type="caution">
    <text evidence="2">The sequence shown here is derived from an EMBL/GenBank/DDBJ whole genome shotgun (WGS) entry which is preliminary data.</text>
</comment>
<dbReference type="EMBL" id="VSWC01000144">
    <property type="protein sequence ID" value="KAA1077465.1"/>
    <property type="molecule type" value="Genomic_DNA"/>
</dbReference>
<evidence type="ECO:0000256" key="1">
    <source>
        <dbReference type="SAM" id="MobiDB-lite"/>
    </source>
</evidence>
<name>A0A5B0MKM5_PUCGR</name>
<feature type="region of interest" description="Disordered" evidence="1">
    <location>
        <begin position="58"/>
        <end position="83"/>
    </location>
</feature>
<evidence type="ECO:0000313" key="2">
    <source>
        <dbReference type="EMBL" id="KAA1077465.1"/>
    </source>
</evidence>
<reference evidence="2 3" key="1">
    <citation type="submission" date="2019-05" db="EMBL/GenBank/DDBJ databases">
        <title>Emergence of the Ug99 lineage of the wheat stem rust pathogen through somatic hybridization.</title>
        <authorList>
            <person name="Li F."/>
            <person name="Upadhyaya N.M."/>
            <person name="Sperschneider J."/>
            <person name="Matny O."/>
            <person name="Nguyen-Phuc H."/>
            <person name="Mago R."/>
            <person name="Raley C."/>
            <person name="Miller M.E."/>
            <person name="Silverstein K.A.T."/>
            <person name="Henningsen E."/>
            <person name="Hirsch C.D."/>
            <person name="Visser B."/>
            <person name="Pretorius Z.A."/>
            <person name="Steffenson B.J."/>
            <person name="Schwessinger B."/>
            <person name="Dodds P.N."/>
            <person name="Figueroa M."/>
        </authorList>
    </citation>
    <scope>NUCLEOTIDE SEQUENCE [LARGE SCALE GENOMIC DNA]</scope>
    <source>
        <strain evidence="2">21-0</strain>
    </source>
</reference>
<sequence>MTRQNDVSGLVPTIGEYSPAKISDSYVKGLENMMSDFDDCSSPPKLNRLLPTAMVDWKDDDPAESSVTKSTHEPASLSDSESEATNIIQKIELSI</sequence>
<evidence type="ECO:0000313" key="3">
    <source>
        <dbReference type="Proteomes" id="UP000324748"/>
    </source>
</evidence>
<proteinExistence type="predicted"/>
<keyword evidence="3" id="KW-1185">Reference proteome</keyword>
<protein>
    <submittedName>
        <fullName evidence="2">Uncharacterized protein</fullName>
    </submittedName>
</protein>
<accession>A0A5B0MKM5</accession>
<organism evidence="2 3">
    <name type="scientific">Puccinia graminis f. sp. tritici</name>
    <dbReference type="NCBI Taxonomy" id="56615"/>
    <lineage>
        <taxon>Eukaryota</taxon>
        <taxon>Fungi</taxon>
        <taxon>Dikarya</taxon>
        <taxon>Basidiomycota</taxon>
        <taxon>Pucciniomycotina</taxon>
        <taxon>Pucciniomycetes</taxon>
        <taxon>Pucciniales</taxon>
        <taxon>Pucciniaceae</taxon>
        <taxon>Puccinia</taxon>
    </lineage>
</organism>
<dbReference type="AlphaFoldDB" id="A0A5B0MKM5"/>
<gene>
    <name evidence="2" type="ORF">PGT21_009183</name>
</gene>
<dbReference type="Proteomes" id="UP000324748">
    <property type="component" value="Unassembled WGS sequence"/>
</dbReference>